<evidence type="ECO:0000256" key="1">
    <source>
        <dbReference type="SAM" id="MobiDB-lite"/>
    </source>
</evidence>
<comment type="caution">
    <text evidence="2">The sequence shown here is derived from an EMBL/GenBank/DDBJ whole genome shotgun (WGS) entry which is preliminary data.</text>
</comment>
<dbReference type="InterPro" id="IPR017850">
    <property type="entry name" value="Alkaline_phosphatase_core_sf"/>
</dbReference>
<dbReference type="Pfam" id="PF01663">
    <property type="entry name" value="Phosphodiest"/>
    <property type="match status" value="1"/>
</dbReference>
<gene>
    <name evidence="2" type="ORF">ACEZDJ_22715</name>
</gene>
<organism evidence="2 3">
    <name type="scientific">Streptacidiphilus cavernicola</name>
    <dbReference type="NCBI Taxonomy" id="3342716"/>
    <lineage>
        <taxon>Bacteria</taxon>
        <taxon>Bacillati</taxon>
        <taxon>Actinomycetota</taxon>
        <taxon>Actinomycetes</taxon>
        <taxon>Kitasatosporales</taxon>
        <taxon>Streptomycetaceae</taxon>
        <taxon>Streptacidiphilus</taxon>
    </lineage>
</organism>
<dbReference type="Gene3D" id="3.40.720.10">
    <property type="entry name" value="Alkaline Phosphatase, subunit A"/>
    <property type="match status" value="1"/>
</dbReference>
<dbReference type="Proteomes" id="UP001592528">
    <property type="component" value="Unassembled WGS sequence"/>
</dbReference>
<dbReference type="EMBL" id="JBHEZZ010000013">
    <property type="protein sequence ID" value="MFC1404108.1"/>
    <property type="molecule type" value="Genomic_DNA"/>
</dbReference>
<accession>A0ABV6URL9</accession>
<feature type="region of interest" description="Disordered" evidence="1">
    <location>
        <begin position="348"/>
        <end position="381"/>
    </location>
</feature>
<reference evidence="2 3" key="1">
    <citation type="submission" date="2024-09" db="EMBL/GenBank/DDBJ databases">
        <authorList>
            <person name="Lee S.D."/>
        </authorList>
    </citation>
    <scope>NUCLEOTIDE SEQUENCE [LARGE SCALE GENOMIC DNA]</scope>
    <source>
        <strain evidence="2 3">N1-5</strain>
    </source>
</reference>
<evidence type="ECO:0000313" key="3">
    <source>
        <dbReference type="Proteomes" id="UP001592528"/>
    </source>
</evidence>
<dbReference type="SUPFAM" id="SSF53649">
    <property type="entry name" value="Alkaline phosphatase-like"/>
    <property type="match status" value="1"/>
</dbReference>
<proteinExistence type="predicted"/>
<sequence length="381" mass="40453">MPGIVDRCRDAAARGVVLLALDGLSYGVAEQTLVHARIRPLLSTFPSTSTTAWLTAVTGLEAGEHGAVGMVYRAPGADAVTHLVSGSRYRFGDAAAAVGRGTAKLVLGGPTLFERCAESEQNRAVVVGAELEGLSGEWAEALLRGADVVPSAPGPLTDDPVEVVRRAVRDVGARLLAEPPSLVWAYVNLDDHIHRFGYDRRLRDAVRLLDLAACRWAEAGWSVLAHADHGQTPVTPRAELIDAWARMDSPAHCVLPAGGAGRVRWMYPRPGHRRRLAEELRQALAGHALVLSPEDLDAQGLLAATPVVLERIGAVVAVATSSCFPVPDPGLAWEHGARSEDELLVPLAAWGADPWPEQTPSSPPPAAPPDRPRPSSDEETA</sequence>
<feature type="compositionally biased region" description="Basic and acidic residues" evidence="1">
    <location>
        <begin position="370"/>
        <end position="381"/>
    </location>
</feature>
<evidence type="ECO:0000313" key="2">
    <source>
        <dbReference type="EMBL" id="MFC1404108.1"/>
    </source>
</evidence>
<keyword evidence="3" id="KW-1185">Reference proteome</keyword>
<protein>
    <submittedName>
        <fullName evidence="2">Alkaline phosphatase family protein</fullName>
    </submittedName>
</protein>
<dbReference type="RefSeq" id="WP_030256154.1">
    <property type="nucleotide sequence ID" value="NZ_JBHEZZ010000013.1"/>
</dbReference>
<dbReference type="InterPro" id="IPR002591">
    <property type="entry name" value="Phosphodiest/P_Trfase"/>
</dbReference>
<name>A0ABV6URL9_9ACTN</name>